<reference evidence="1 2" key="1">
    <citation type="journal article" date="2012" name="Nat. Biotechnol.">
        <title>Draft genome sequence of pigeonpea (Cajanus cajan), an orphan legume crop of resource-poor farmers.</title>
        <authorList>
            <person name="Varshney R.K."/>
            <person name="Chen W."/>
            <person name="Li Y."/>
            <person name="Bharti A.K."/>
            <person name="Saxena R.K."/>
            <person name="Schlueter J.A."/>
            <person name="Donoghue M.T."/>
            <person name="Azam S."/>
            <person name="Fan G."/>
            <person name="Whaley A.M."/>
            <person name="Farmer A.D."/>
            <person name="Sheridan J."/>
            <person name="Iwata A."/>
            <person name="Tuteja R."/>
            <person name="Penmetsa R.V."/>
            <person name="Wu W."/>
            <person name="Upadhyaya H.D."/>
            <person name="Yang S.P."/>
            <person name="Shah T."/>
            <person name="Saxena K.B."/>
            <person name="Michael T."/>
            <person name="McCombie W.R."/>
            <person name="Yang B."/>
            <person name="Zhang G."/>
            <person name="Yang H."/>
            <person name="Wang J."/>
            <person name="Spillane C."/>
            <person name="Cook D.R."/>
            <person name="May G.D."/>
            <person name="Xu X."/>
            <person name="Jackson S.A."/>
        </authorList>
    </citation>
    <scope>NUCLEOTIDE SEQUENCE [LARGE SCALE GENOMIC DNA]</scope>
    <source>
        <strain evidence="2">cv. Asha</strain>
    </source>
</reference>
<proteinExistence type="predicted"/>
<dbReference type="EMBL" id="CM003603">
    <property type="protein sequence ID" value="KYP76522.1"/>
    <property type="molecule type" value="Genomic_DNA"/>
</dbReference>
<gene>
    <name evidence="1" type="ORF">KK1_020768</name>
</gene>
<keyword evidence="2" id="KW-1185">Reference proteome</keyword>
<dbReference type="Proteomes" id="UP000075243">
    <property type="component" value="Chromosome 1"/>
</dbReference>
<organism evidence="1 2">
    <name type="scientific">Cajanus cajan</name>
    <name type="common">Pigeon pea</name>
    <name type="synonym">Cajanus indicus</name>
    <dbReference type="NCBI Taxonomy" id="3821"/>
    <lineage>
        <taxon>Eukaryota</taxon>
        <taxon>Viridiplantae</taxon>
        <taxon>Streptophyta</taxon>
        <taxon>Embryophyta</taxon>
        <taxon>Tracheophyta</taxon>
        <taxon>Spermatophyta</taxon>
        <taxon>Magnoliopsida</taxon>
        <taxon>eudicotyledons</taxon>
        <taxon>Gunneridae</taxon>
        <taxon>Pentapetalae</taxon>
        <taxon>rosids</taxon>
        <taxon>fabids</taxon>
        <taxon>Fabales</taxon>
        <taxon>Fabaceae</taxon>
        <taxon>Papilionoideae</taxon>
        <taxon>50 kb inversion clade</taxon>
        <taxon>NPAAA clade</taxon>
        <taxon>indigoferoid/millettioid clade</taxon>
        <taxon>Phaseoleae</taxon>
        <taxon>Cajanus</taxon>
    </lineage>
</organism>
<accession>A0A151UB67</accession>
<protein>
    <submittedName>
        <fullName evidence="1">Uncharacterized protein</fullName>
    </submittedName>
</protein>
<evidence type="ECO:0000313" key="1">
    <source>
        <dbReference type="EMBL" id="KYP76522.1"/>
    </source>
</evidence>
<evidence type="ECO:0000313" key="2">
    <source>
        <dbReference type="Proteomes" id="UP000075243"/>
    </source>
</evidence>
<dbReference type="AlphaFoldDB" id="A0A151UB67"/>
<sequence>MEKEGLVEVVEDIDDDVIIAGGVDVGSREFTVDENNLLGHTRRRESTVRDVPCEIEVRVFALHRGHCPCQEAYQQ</sequence>
<name>A0A151UB67_CAJCA</name>
<dbReference type="Gramene" id="C.cajan_20168.t">
    <property type="protein sequence ID" value="C.cajan_20168.t.cds1"/>
    <property type="gene ID" value="C.cajan_20168"/>
</dbReference>